<sequence>MRKISQGIMSFLEKAVVFFTVLFLILFALIFVLLLYFFGFAGFFFLFQVEYESLTVLLLYVIFVLLFGFVIDWIAKVFVMICNANVKNYHYSMIIKLFIEMMFAWVTLIIVDEMLEQVTVSIWLELLAASIMTLADFTFENKSKWKKKLSH</sequence>
<dbReference type="Pfam" id="PF14184">
    <property type="entry name" value="YrvL"/>
    <property type="match status" value="1"/>
</dbReference>
<keyword evidence="1" id="KW-0812">Transmembrane</keyword>
<dbReference type="RefSeq" id="WP_188391098.1">
    <property type="nucleotide sequence ID" value="NZ_BMEV01000010.1"/>
</dbReference>
<name>A0A8J2ZQJ3_9BACI</name>
<accession>A0A8J2ZQJ3</accession>
<keyword evidence="3" id="KW-1185">Reference proteome</keyword>
<dbReference type="EMBL" id="BMEV01000010">
    <property type="protein sequence ID" value="GGH71810.1"/>
    <property type="molecule type" value="Genomic_DNA"/>
</dbReference>
<feature type="transmembrane region" description="Helical" evidence="1">
    <location>
        <begin position="122"/>
        <end position="139"/>
    </location>
</feature>
<proteinExistence type="predicted"/>
<gene>
    <name evidence="2" type="ORF">GCM10010978_08120</name>
</gene>
<evidence type="ECO:0000313" key="2">
    <source>
        <dbReference type="EMBL" id="GGH71810.1"/>
    </source>
</evidence>
<feature type="transmembrane region" description="Helical" evidence="1">
    <location>
        <begin position="57"/>
        <end position="79"/>
    </location>
</feature>
<keyword evidence="1" id="KW-0472">Membrane</keyword>
<reference evidence="2" key="1">
    <citation type="journal article" date="2014" name="Int. J. Syst. Evol. Microbiol.">
        <title>Complete genome sequence of Corynebacterium casei LMG S-19264T (=DSM 44701T), isolated from a smear-ripened cheese.</title>
        <authorList>
            <consortium name="US DOE Joint Genome Institute (JGI-PGF)"/>
            <person name="Walter F."/>
            <person name="Albersmeier A."/>
            <person name="Kalinowski J."/>
            <person name="Ruckert C."/>
        </authorList>
    </citation>
    <scope>NUCLEOTIDE SEQUENCE</scope>
    <source>
        <strain evidence="2">CGMCC 1.12360</strain>
    </source>
</reference>
<dbReference type="AlphaFoldDB" id="A0A8J2ZQJ3"/>
<dbReference type="Proteomes" id="UP000602050">
    <property type="component" value="Unassembled WGS sequence"/>
</dbReference>
<evidence type="ECO:0000256" key="1">
    <source>
        <dbReference type="SAM" id="Phobius"/>
    </source>
</evidence>
<reference evidence="2" key="2">
    <citation type="submission" date="2020-09" db="EMBL/GenBank/DDBJ databases">
        <authorList>
            <person name="Sun Q."/>
            <person name="Zhou Y."/>
        </authorList>
    </citation>
    <scope>NUCLEOTIDE SEQUENCE</scope>
    <source>
        <strain evidence="2">CGMCC 1.12360</strain>
    </source>
</reference>
<feature type="transmembrane region" description="Helical" evidence="1">
    <location>
        <begin position="91"/>
        <end position="110"/>
    </location>
</feature>
<dbReference type="InterPro" id="IPR025912">
    <property type="entry name" value="YrvL"/>
</dbReference>
<comment type="caution">
    <text evidence="2">The sequence shown here is derived from an EMBL/GenBank/DDBJ whole genome shotgun (WGS) entry which is preliminary data.</text>
</comment>
<feature type="transmembrane region" description="Helical" evidence="1">
    <location>
        <begin position="21"/>
        <end position="45"/>
    </location>
</feature>
<keyword evidence="1" id="KW-1133">Transmembrane helix</keyword>
<evidence type="ECO:0008006" key="4">
    <source>
        <dbReference type="Google" id="ProtNLM"/>
    </source>
</evidence>
<protein>
    <recommendedName>
        <fullName evidence="4">Regulatory protein YrvL</fullName>
    </recommendedName>
</protein>
<organism evidence="2 3">
    <name type="scientific">Compostibacillus humi</name>
    <dbReference type="NCBI Taxonomy" id="1245525"/>
    <lineage>
        <taxon>Bacteria</taxon>
        <taxon>Bacillati</taxon>
        <taxon>Bacillota</taxon>
        <taxon>Bacilli</taxon>
        <taxon>Bacillales</taxon>
        <taxon>Bacillaceae</taxon>
        <taxon>Compostibacillus</taxon>
    </lineage>
</organism>
<evidence type="ECO:0000313" key="3">
    <source>
        <dbReference type="Proteomes" id="UP000602050"/>
    </source>
</evidence>